<feature type="transmembrane region" description="Helical" evidence="6">
    <location>
        <begin position="93"/>
        <end position="113"/>
    </location>
</feature>
<evidence type="ECO:0000256" key="4">
    <source>
        <dbReference type="ARBA" id="ARBA00023136"/>
    </source>
</evidence>
<proteinExistence type="predicted"/>
<organism evidence="8 9">
    <name type="scientific">Dactylonectria estremocensis</name>
    <dbReference type="NCBI Taxonomy" id="1079267"/>
    <lineage>
        <taxon>Eukaryota</taxon>
        <taxon>Fungi</taxon>
        <taxon>Dikarya</taxon>
        <taxon>Ascomycota</taxon>
        <taxon>Pezizomycotina</taxon>
        <taxon>Sordariomycetes</taxon>
        <taxon>Hypocreomycetidae</taxon>
        <taxon>Hypocreales</taxon>
        <taxon>Nectriaceae</taxon>
        <taxon>Dactylonectria</taxon>
    </lineage>
</organism>
<feature type="transmembrane region" description="Helical" evidence="6">
    <location>
        <begin position="329"/>
        <end position="349"/>
    </location>
</feature>
<dbReference type="EMBL" id="JAGMUU010000001">
    <property type="protein sequence ID" value="KAH7163593.1"/>
    <property type="molecule type" value="Genomic_DNA"/>
</dbReference>
<feature type="transmembrane region" description="Helical" evidence="6">
    <location>
        <begin position="464"/>
        <end position="486"/>
    </location>
</feature>
<dbReference type="InterPro" id="IPR020846">
    <property type="entry name" value="MFS_dom"/>
</dbReference>
<feature type="transmembrane region" description="Helical" evidence="6">
    <location>
        <begin position="370"/>
        <end position="391"/>
    </location>
</feature>
<evidence type="ECO:0000256" key="6">
    <source>
        <dbReference type="SAM" id="Phobius"/>
    </source>
</evidence>
<gene>
    <name evidence="8" type="ORF">B0J13DRAFT_465240</name>
</gene>
<dbReference type="PANTHER" id="PTHR23502">
    <property type="entry name" value="MAJOR FACILITATOR SUPERFAMILY"/>
    <property type="match status" value="1"/>
</dbReference>
<keyword evidence="9" id="KW-1185">Reference proteome</keyword>
<feature type="transmembrane region" description="Helical" evidence="6">
    <location>
        <begin position="290"/>
        <end position="317"/>
    </location>
</feature>
<evidence type="ECO:0000256" key="3">
    <source>
        <dbReference type="ARBA" id="ARBA00022989"/>
    </source>
</evidence>
<reference evidence="8" key="1">
    <citation type="journal article" date="2021" name="Nat. Commun.">
        <title>Genetic determinants of endophytism in the Arabidopsis root mycobiome.</title>
        <authorList>
            <person name="Mesny F."/>
            <person name="Miyauchi S."/>
            <person name="Thiergart T."/>
            <person name="Pickel B."/>
            <person name="Atanasova L."/>
            <person name="Karlsson M."/>
            <person name="Huettel B."/>
            <person name="Barry K.W."/>
            <person name="Haridas S."/>
            <person name="Chen C."/>
            <person name="Bauer D."/>
            <person name="Andreopoulos W."/>
            <person name="Pangilinan J."/>
            <person name="LaButti K."/>
            <person name="Riley R."/>
            <person name="Lipzen A."/>
            <person name="Clum A."/>
            <person name="Drula E."/>
            <person name="Henrissat B."/>
            <person name="Kohler A."/>
            <person name="Grigoriev I.V."/>
            <person name="Martin F.M."/>
            <person name="Hacquard S."/>
        </authorList>
    </citation>
    <scope>NUCLEOTIDE SEQUENCE</scope>
    <source>
        <strain evidence="8">MPI-CAGE-AT-0021</strain>
    </source>
</reference>
<feature type="transmembrane region" description="Helical" evidence="6">
    <location>
        <begin position="120"/>
        <end position="140"/>
    </location>
</feature>
<dbReference type="GO" id="GO:0022857">
    <property type="term" value="F:transmembrane transporter activity"/>
    <property type="evidence" value="ECO:0007669"/>
    <property type="project" value="InterPro"/>
</dbReference>
<evidence type="ECO:0000313" key="8">
    <source>
        <dbReference type="EMBL" id="KAH7163593.1"/>
    </source>
</evidence>
<accession>A0A9P9FMG2</accession>
<comment type="caution">
    <text evidence="8">The sequence shown here is derived from an EMBL/GenBank/DDBJ whole genome shotgun (WGS) entry which is preliminary data.</text>
</comment>
<dbReference type="Proteomes" id="UP000717696">
    <property type="component" value="Unassembled WGS sequence"/>
</dbReference>
<evidence type="ECO:0000259" key="7">
    <source>
        <dbReference type="PROSITE" id="PS50850"/>
    </source>
</evidence>
<feature type="transmembrane region" description="Helical" evidence="6">
    <location>
        <begin position="180"/>
        <end position="200"/>
    </location>
</feature>
<feature type="transmembrane region" description="Helical" evidence="6">
    <location>
        <begin position="397"/>
        <end position="416"/>
    </location>
</feature>
<dbReference type="PROSITE" id="PS50850">
    <property type="entry name" value="MFS"/>
    <property type="match status" value="1"/>
</dbReference>
<dbReference type="Pfam" id="PF07690">
    <property type="entry name" value="MFS_1"/>
    <property type="match status" value="1"/>
</dbReference>
<dbReference type="GO" id="GO:0016020">
    <property type="term" value="C:membrane"/>
    <property type="evidence" value="ECO:0007669"/>
    <property type="project" value="UniProtKB-SubCell"/>
</dbReference>
<evidence type="ECO:0000313" key="9">
    <source>
        <dbReference type="Proteomes" id="UP000717696"/>
    </source>
</evidence>
<feature type="transmembrane region" description="Helical" evidence="6">
    <location>
        <begin position="437"/>
        <end position="458"/>
    </location>
</feature>
<dbReference type="PANTHER" id="PTHR23502:SF60">
    <property type="entry name" value="MAJOR FACILITATOR SUPERFAMILY (MFS) PROFILE DOMAIN-CONTAINING PROTEIN-RELATED"/>
    <property type="match status" value="1"/>
</dbReference>
<feature type="transmembrane region" description="Helical" evidence="6">
    <location>
        <begin position="206"/>
        <end position="229"/>
    </location>
</feature>
<evidence type="ECO:0000256" key="5">
    <source>
        <dbReference type="ARBA" id="ARBA00023180"/>
    </source>
</evidence>
<dbReference type="SUPFAM" id="SSF103473">
    <property type="entry name" value="MFS general substrate transporter"/>
    <property type="match status" value="1"/>
</dbReference>
<dbReference type="AlphaFoldDB" id="A0A9P9FMG2"/>
<protein>
    <submittedName>
        <fullName evidence="8">Major facilitator superfamily domain-containing protein</fullName>
    </submittedName>
</protein>
<keyword evidence="5" id="KW-0325">Glycoprotein</keyword>
<comment type="subcellular location">
    <subcellularLocation>
        <location evidence="1">Membrane</location>
        <topology evidence="1">Multi-pass membrane protein</topology>
    </subcellularLocation>
</comment>
<keyword evidence="3 6" id="KW-1133">Transmembrane helix</keyword>
<sequence length="507" mass="55557">MTLIVEKSPAKIGAGNPHGYAGAENPRLADHEVTWNGPDDPENPYNWPSYRKVTVAVVCSASQLVTTMSASMIAPALDQILRDLGMSTSTGQIAFSVFFLGLGFAPFLVAALAETYGRKPLWLAGNIWYIIWNSLCPVGFSPAVMILGRLMSASGASVGVTLTGPVMADMYQAKDRGKSLAIAGLLPYIGPALGPIVGGLASQHLWWPWLFWILSIFDAACLVLGFFVIHESYAPVLLHRKAKRIAACNTPENSPRTSFMTQARIFLNDMLVRLRPAISRPVKLFIHRPIIQLIAISMAIEFGIYTLVLSTFASLWITRYDQSESTASLHYIAIALGAFACAQGGGRLMDFMWRRTTAAHPDNDPTPEYRIPYIVTGFIPAVAGLFWYAWSAQNGDHWAVVDVGIFCFTCGGFMFAQGMTAYLVDEFTSTRAASASAATRLWTYILGFIFPIFAPNLYETLGYGWGNSLLALLFVLLGAPIVLIIWQWGGRIRAVGRTAEDEKERLS</sequence>
<feature type="domain" description="Major facilitator superfamily (MFS) profile" evidence="7">
    <location>
        <begin position="55"/>
        <end position="493"/>
    </location>
</feature>
<name>A0A9P9FMG2_9HYPO</name>
<keyword evidence="2 6" id="KW-0812">Transmembrane</keyword>
<keyword evidence="4 6" id="KW-0472">Membrane</keyword>
<evidence type="ECO:0000256" key="1">
    <source>
        <dbReference type="ARBA" id="ARBA00004141"/>
    </source>
</evidence>
<dbReference type="InterPro" id="IPR011701">
    <property type="entry name" value="MFS"/>
</dbReference>
<feature type="transmembrane region" description="Helical" evidence="6">
    <location>
        <begin position="53"/>
        <end position="73"/>
    </location>
</feature>
<dbReference type="InterPro" id="IPR036259">
    <property type="entry name" value="MFS_trans_sf"/>
</dbReference>
<dbReference type="Gene3D" id="1.20.1250.20">
    <property type="entry name" value="MFS general substrate transporter like domains"/>
    <property type="match status" value="1"/>
</dbReference>
<dbReference type="OrthoDB" id="6770063at2759"/>
<evidence type="ECO:0000256" key="2">
    <source>
        <dbReference type="ARBA" id="ARBA00022692"/>
    </source>
</evidence>